<keyword evidence="3" id="KW-1185">Reference proteome</keyword>
<protein>
    <submittedName>
        <fullName evidence="2">Menaquinone-dependent protoporphyrinogen IX oxidase</fullName>
    </submittedName>
</protein>
<sequence>MKKIKFLLLILTLFSLEAGATGYAHNMFVAHRKLQAGKECVVEKIASKKSKPSAKPTKQVVQVKASFINTHLTNQMSNAVTLNQRVLEEGPASFFGSEKNEDNDESVVAKLVTIVRCVVYAFIGSPQLHNS</sequence>
<keyword evidence="1" id="KW-0732">Signal</keyword>
<dbReference type="EMBL" id="JAASQJ010000007">
    <property type="protein sequence ID" value="NIJ56057.1"/>
    <property type="molecule type" value="Genomic_DNA"/>
</dbReference>
<feature type="chain" id="PRO_5047268638" evidence="1">
    <location>
        <begin position="21"/>
        <end position="131"/>
    </location>
</feature>
<dbReference type="RefSeq" id="WP_167276921.1">
    <property type="nucleotide sequence ID" value="NZ_JAASQJ010000007.1"/>
</dbReference>
<comment type="caution">
    <text evidence="2">The sequence shown here is derived from an EMBL/GenBank/DDBJ whole genome shotgun (WGS) entry which is preliminary data.</text>
</comment>
<proteinExistence type="predicted"/>
<dbReference type="Proteomes" id="UP001179181">
    <property type="component" value="Unassembled WGS sequence"/>
</dbReference>
<reference evidence="2 3" key="1">
    <citation type="submission" date="2020-03" db="EMBL/GenBank/DDBJ databases">
        <title>Genomic Encyclopedia of Type Strains, Phase IV (KMG-IV): sequencing the most valuable type-strain genomes for metagenomic binning, comparative biology and taxonomic classification.</title>
        <authorList>
            <person name="Goeker M."/>
        </authorList>
    </citation>
    <scope>NUCLEOTIDE SEQUENCE [LARGE SCALE GENOMIC DNA]</scope>
    <source>
        <strain evidence="2 3">DSM 102865</strain>
    </source>
</reference>
<accession>A0ABX0USV7</accession>
<evidence type="ECO:0000256" key="1">
    <source>
        <dbReference type="SAM" id="SignalP"/>
    </source>
</evidence>
<evidence type="ECO:0000313" key="2">
    <source>
        <dbReference type="EMBL" id="NIJ56057.1"/>
    </source>
</evidence>
<name>A0ABX0USV7_9BACT</name>
<evidence type="ECO:0000313" key="3">
    <source>
        <dbReference type="Proteomes" id="UP001179181"/>
    </source>
</evidence>
<feature type="signal peptide" evidence="1">
    <location>
        <begin position="1"/>
        <end position="20"/>
    </location>
</feature>
<organism evidence="2 3">
    <name type="scientific">Dyadobacter arcticus</name>
    <dbReference type="NCBI Taxonomy" id="1078754"/>
    <lineage>
        <taxon>Bacteria</taxon>
        <taxon>Pseudomonadati</taxon>
        <taxon>Bacteroidota</taxon>
        <taxon>Cytophagia</taxon>
        <taxon>Cytophagales</taxon>
        <taxon>Spirosomataceae</taxon>
        <taxon>Dyadobacter</taxon>
    </lineage>
</organism>
<gene>
    <name evidence="2" type="ORF">FHS68_005252</name>
</gene>